<evidence type="ECO:0000256" key="1">
    <source>
        <dbReference type="SAM" id="MobiDB-lite"/>
    </source>
</evidence>
<protein>
    <recommendedName>
        <fullName evidence="4">Secreted protein</fullName>
    </recommendedName>
</protein>
<dbReference type="EMBL" id="JAUSYP010000001">
    <property type="protein sequence ID" value="MDQ0750493.1"/>
    <property type="molecule type" value="Genomic_DNA"/>
</dbReference>
<feature type="region of interest" description="Disordered" evidence="1">
    <location>
        <begin position="284"/>
        <end position="311"/>
    </location>
</feature>
<name>A0ABU0QSY4_9ACTN</name>
<evidence type="ECO:0000313" key="3">
    <source>
        <dbReference type="Proteomes" id="UP001232755"/>
    </source>
</evidence>
<organism evidence="2 3">
    <name type="scientific">Streptomyces africanus</name>
    <dbReference type="NCBI Taxonomy" id="231024"/>
    <lineage>
        <taxon>Bacteria</taxon>
        <taxon>Bacillati</taxon>
        <taxon>Actinomycetota</taxon>
        <taxon>Actinomycetes</taxon>
        <taxon>Kitasatosporales</taxon>
        <taxon>Streptomycetaceae</taxon>
        <taxon>Streptomyces</taxon>
    </lineage>
</organism>
<reference evidence="2 3" key="1">
    <citation type="submission" date="2023-07" db="EMBL/GenBank/DDBJ databases">
        <title>Comparative genomics of wheat-associated soil bacteria to identify genetic determinants of phenazine resistance.</title>
        <authorList>
            <person name="Mouncey N."/>
        </authorList>
    </citation>
    <scope>NUCLEOTIDE SEQUENCE [LARGE SCALE GENOMIC DNA]</scope>
    <source>
        <strain evidence="2 3">B3I12</strain>
    </source>
</reference>
<comment type="caution">
    <text evidence="2">The sequence shown here is derived from an EMBL/GenBank/DDBJ whole genome shotgun (WGS) entry which is preliminary data.</text>
</comment>
<evidence type="ECO:0008006" key="4">
    <source>
        <dbReference type="Google" id="ProtNLM"/>
    </source>
</evidence>
<feature type="compositionally biased region" description="Low complexity" evidence="1">
    <location>
        <begin position="52"/>
        <end position="65"/>
    </location>
</feature>
<accession>A0ABU0QSY4</accession>
<keyword evidence="3" id="KW-1185">Reference proteome</keyword>
<feature type="region of interest" description="Disordered" evidence="1">
    <location>
        <begin position="43"/>
        <end position="65"/>
    </location>
</feature>
<dbReference type="Proteomes" id="UP001232755">
    <property type="component" value="Unassembled WGS sequence"/>
</dbReference>
<proteinExistence type="predicted"/>
<sequence>MADRVHELEEGRLLLMTWRKEALSTIVATALAAALSTTSAHAIGVGNDKKPSGGNTTGNAGSNGTLSASVSNIKLTYPSGGGGDGKQGNLGTVDPNWKPPACWYEPAFTPEQLKHFVDTDSGGDVGIHESWWGKGLWTDHYRDGKPADNFDMHAPTNSTAEGYKNYNLSKDGYFWRGVAPDPNDSESWDCGRIMFWVDAGKVPDDPNTPTPKTLAEYAYNKVKVPDTEIDLKPEAKSTVNLPTWVWLDKGTFKDVKVRAELPNTGLWAETTAKPVALHLEPGTEDAETFPASGNCEINEDGSIGTPYTKGDADKTPPCGIRYLRATNGTPYQLSASVTWQITWEGSDGTGGDLPDGTFETTQDMNVQEIQSINR</sequence>
<evidence type="ECO:0000313" key="2">
    <source>
        <dbReference type="EMBL" id="MDQ0750493.1"/>
    </source>
</evidence>
<gene>
    <name evidence="2" type="ORF">QF034_004724</name>
</gene>